<sequence length="332" mass="35579">MNDVARLARVSGSTVSHVLNGTRAVSDDARRRVENAIEQTGYRRNGLARSLATQRTHTLGLAISVLSNPYFGSLVNAIEKEATAAGYTIVLADTHDDPQSELRAVGSLLDRRIDGLLLAPAVGDGADSRILSVIRESKTPLVLIDRFVDFPCDQFAPENHEPVRALTRHLLELGHRRIAAVTGVEGLSTTRERTEGFLRALGDAGLDPGDALVASGLSTVDGAYAAARLLLDEPDPPTAVVSLNNAMTIGVMKALRERGLQVPRDVALVGFDDFEWADSFEPRLTTMAQDIETMGSLAMQSLLARIAGTDAPYTRQSIAPAFRHRGSCGCVG</sequence>
<proteinExistence type="predicted"/>
<keyword evidence="7" id="KW-1185">Reference proteome</keyword>
<evidence type="ECO:0000313" key="6">
    <source>
        <dbReference type="EMBL" id="MFB0835069.1"/>
    </source>
</evidence>
<organism evidence="6 7">
    <name type="scientific">Arthrobacter halodurans</name>
    <dbReference type="NCBI Taxonomy" id="516699"/>
    <lineage>
        <taxon>Bacteria</taxon>
        <taxon>Bacillati</taxon>
        <taxon>Actinomycetota</taxon>
        <taxon>Actinomycetes</taxon>
        <taxon>Micrococcales</taxon>
        <taxon>Micrococcaceae</taxon>
        <taxon>Arthrobacter</taxon>
    </lineage>
</organism>
<dbReference type="Pfam" id="PF00356">
    <property type="entry name" value="LacI"/>
    <property type="match status" value="1"/>
</dbReference>
<keyword evidence="3 6" id="KW-0238">DNA-binding</keyword>
<dbReference type="InterPro" id="IPR028082">
    <property type="entry name" value="Peripla_BP_I"/>
</dbReference>
<dbReference type="EMBL" id="JBHDLJ010000007">
    <property type="protein sequence ID" value="MFB0835069.1"/>
    <property type="molecule type" value="Genomic_DNA"/>
</dbReference>
<reference evidence="6 7" key="1">
    <citation type="submission" date="2024-09" db="EMBL/GenBank/DDBJ databases">
        <authorList>
            <person name="Salinas-Garcia M.A."/>
            <person name="Prieme A."/>
        </authorList>
    </citation>
    <scope>NUCLEOTIDE SEQUENCE [LARGE SCALE GENOMIC DNA]</scope>
    <source>
        <strain evidence="6 7">DSM 21081</strain>
    </source>
</reference>
<evidence type="ECO:0000259" key="5">
    <source>
        <dbReference type="PROSITE" id="PS50932"/>
    </source>
</evidence>
<dbReference type="PROSITE" id="PS00356">
    <property type="entry name" value="HTH_LACI_1"/>
    <property type="match status" value="1"/>
</dbReference>
<feature type="domain" description="HTH lacI-type" evidence="5">
    <location>
        <begin position="1"/>
        <end position="53"/>
    </location>
</feature>
<accession>A0ABV4UN31</accession>
<dbReference type="Pfam" id="PF13377">
    <property type="entry name" value="Peripla_BP_3"/>
    <property type="match status" value="1"/>
</dbReference>
<dbReference type="SUPFAM" id="SSF47413">
    <property type="entry name" value="lambda repressor-like DNA-binding domains"/>
    <property type="match status" value="1"/>
</dbReference>
<evidence type="ECO:0000256" key="2">
    <source>
        <dbReference type="ARBA" id="ARBA00023015"/>
    </source>
</evidence>
<dbReference type="CDD" id="cd06267">
    <property type="entry name" value="PBP1_LacI_sugar_binding-like"/>
    <property type="match status" value="1"/>
</dbReference>
<dbReference type="Proteomes" id="UP001575652">
    <property type="component" value="Unassembled WGS sequence"/>
</dbReference>
<keyword evidence="1" id="KW-0678">Repressor</keyword>
<dbReference type="GO" id="GO:0003677">
    <property type="term" value="F:DNA binding"/>
    <property type="evidence" value="ECO:0007669"/>
    <property type="project" value="UniProtKB-KW"/>
</dbReference>
<dbReference type="CDD" id="cd01392">
    <property type="entry name" value="HTH_LacI"/>
    <property type="match status" value="1"/>
</dbReference>
<dbReference type="PANTHER" id="PTHR30146:SF148">
    <property type="entry name" value="HTH-TYPE TRANSCRIPTIONAL REPRESSOR PURR-RELATED"/>
    <property type="match status" value="1"/>
</dbReference>
<dbReference type="InterPro" id="IPR010982">
    <property type="entry name" value="Lambda_DNA-bd_dom_sf"/>
</dbReference>
<dbReference type="PANTHER" id="PTHR30146">
    <property type="entry name" value="LACI-RELATED TRANSCRIPTIONAL REPRESSOR"/>
    <property type="match status" value="1"/>
</dbReference>
<dbReference type="InterPro" id="IPR000843">
    <property type="entry name" value="HTH_LacI"/>
</dbReference>
<comment type="caution">
    <text evidence="6">The sequence shown here is derived from an EMBL/GenBank/DDBJ whole genome shotgun (WGS) entry which is preliminary data.</text>
</comment>
<dbReference type="Gene3D" id="3.40.50.2300">
    <property type="match status" value="2"/>
</dbReference>
<dbReference type="RefSeq" id="WP_373972251.1">
    <property type="nucleotide sequence ID" value="NZ_JBHDLJ010000007.1"/>
</dbReference>
<evidence type="ECO:0000256" key="4">
    <source>
        <dbReference type="ARBA" id="ARBA00023163"/>
    </source>
</evidence>
<keyword evidence="4" id="KW-0804">Transcription</keyword>
<evidence type="ECO:0000313" key="7">
    <source>
        <dbReference type="Proteomes" id="UP001575652"/>
    </source>
</evidence>
<evidence type="ECO:0000256" key="3">
    <source>
        <dbReference type="ARBA" id="ARBA00023125"/>
    </source>
</evidence>
<dbReference type="SUPFAM" id="SSF53822">
    <property type="entry name" value="Periplasmic binding protein-like I"/>
    <property type="match status" value="1"/>
</dbReference>
<dbReference type="SMART" id="SM00354">
    <property type="entry name" value="HTH_LACI"/>
    <property type="match status" value="1"/>
</dbReference>
<dbReference type="Gene3D" id="1.10.260.40">
    <property type="entry name" value="lambda repressor-like DNA-binding domains"/>
    <property type="match status" value="1"/>
</dbReference>
<name>A0ABV4UN31_9MICC</name>
<gene>
    <name evidence="6" type="ORF">ACETWP_10760</name>
</gene>
<evidence type="ECO:0000256" key="1">
    <source>
        <dbReference type="ARBA" id="ARBA00022491"/>
    </source>
</evidence>
<protein>
    <submittedName>
        <fullName evidence="6">LacI family DNA-binding transcriptional regulator</fullName>
    </submittedName>
</protein>
<keyword evidence="2" id="KW-0805">Transcription regulation</keyword>
<dbReference type="InterPro" id="IPR046335">
    <property type="entry name" value="LacI/GalR-like_sensor"/>
</dbReference>
<dbReference type="PROSITE" id="PS50932">
    <property type="entry name" value="HTH_LACI_2"/>
    <property type="match status" value="1"/>
</dbReference>